<name>A0A923PMP1_9BACT</name>
<comment type="caution">
    <text evidence="2">The sequence shown here is derived from an EMBL/GenBank/DDBJ whole genome shotgun (WGS) entry which is preliminary data.</text>
</comment>
<feature type="region of interest" description="Disordered" evidence="1">
    <location>
        <begin position="160"/>
        <end position="184"/>
    </location>
</feature>
<dbReference type="InterPro" id="IPR003772">
    <property type="entry name" value="YceD"/>
</dbReference>
<accession>A0A923PMP1</accession>
<dbReference type="RefSeq" id="WP_187466573.1">
    <property type="nucleotide sequence ID" value="NZ_JACSIT010000100.1"/>
</dbReference>
<evidence type="ECO:0000313" key="3">
    <source>
        <dbReference type="Proteomes" id="UP000650081"/>
    </source>
</evidence>
<evidence type="ECO:0000313" key="2">
    <source>
        <dbReference type="EMBL" id="MBC6994501.1"/>
    </source>
</evidence>
<dbReference type="Pfam" id="PF02620">
    <property type="entry name" value="YceD"/>
    <property type="match status" value="1"/>
</dbReference>
<keyword evidence="3" id="KW-1185">Reference proteome</keyword>
<gene>
    <name evidence="2" type="ORF">H9S92_10015</name>
</gene>
<feature type="compositionally biased region" description="Basic and acidic residues" evidence="1">
    <location>
        <begin position="173"/>
        <end position="184"/>
    </location>
</feature>
<dbReference type="Proteomes" id="UP000650081">
    <property type="component" value="Unassembled WGS sequence"/>
</dbReference>
<reference evidence="2" key="1">
    <citation type="submission" date="2020-08" db="EMBL/GenBank/DDBJ databases">
        <title>Lewinella bacteria from marine environments.</title>
        <authorList>
            <person name="Zhong Y."/>
        </authorList>
    </citation>
    <scope>NUCLEOTIDE SEQUENCE</scope>
    <source>
        <strain evidence="2">KCTC 42187</strain>
    </source>
</reference>
<dbReference type="EMBL" id="JACSIT010000100">
    <property type="protein sequence ID" value="MBC6994501.1"/>
    <property type="molecule type" value="Genomic_DNA"/>
</dbReference>
<protein>
    <submittedName>
        <fullName evidence="2">DUF177 domain-containing protein</fullName>
    </submittedName>
</protein>
<proteinExistence type="predicted"/>
<dbReference type="AlphaFoldDB" id="A0A923PMP1"/>
<feature type="compositionally biased region" description="Acidic residues" evidence="1">
    <location>
        <begin position="161"/>
        <end position="172"/>
    </location>
</feature>
<evidence type="ECO:0000256" key="1">
    <source>
        <dbReference type="SAM" id="MobiDB-lite"/>
    </source>
</evidence>
<sequence>MSAQSPFILPLRGLGPGMYTYELTVDDDFFATFEASPIQRAAVQLTLTVDRRTRDMVLEFDFSGTVATECDRCLAAVDFPIDGHARLVAKFTTETKDAGDEEDLILLDPDTSLFNVAPYAYEIVVLALPMIRTFDCQAGEPPYPCDEEMLNRIDAWVDYAPTDEDPGEDDDEKPGPWDVLKDIK</sequence>
<organism evidence="2 3">
    <name type="scientific">Neolewinella lacunae</name>
    <dbReference type="NCBI Taxonomy" id="1517758"/>
    <lineage>
        <taxon>Bacteria</taxon>
        <taxon>Pseudomonadati</taxon>
        <taxon>Bacteroidota</taxon>
        <taxon>Saprospiria</taxon>
        <taxon>Saprospirales</taxon>
        <taxon>Lewinellaceae</taxon>
        <taxon>Neolewinella</taxon>
    </lineage>
</organism>